<dbReference type="PANTHER" id="PTHR38099">
    <property type="entry name" value="LARGE RIBOSOMAL RNA SUBUNIT ACCUMULATION PROTEIN YCED"/>
    <property type="match status" value="1"/>
</dbReference>
<evidence type="ECO:0000313" key="7">
    <source>
        <dbReference type="EMBL" id="QKM63050.1"/>
    </source>
</evidence>
<dbReference type="Proteomes" id="UP000500806">
    <property type="component" value="Chromosome"/>
</dbReference>
<evidence type="ECO:0000313" key="8">
    <source>
        <dbReference type="Proteomes" id="UP000500806"/>
    </source>
</evidence>
<dbReference type="EMBL" id="CP028941">
    <property type="protein sequence ID" value="QKM63050.1"/>
    <property type="molecule type" value="Genomic_DNA"/>
</dbReference>
<reference evidence="7 8" key="1">
    <citation type="submission" date="2018-04" db="EMBL/GenBank/DDBJ databases">
        <title>Polynucleobacter sp. LimPoW16 genome.</title>
        <authorList>
            <person name="Hahn M.W."/>
        </authorList>
    </citation>
    <scope>NUCLEOTIDE SEQUENCE [LARGE SCALE GENOMIC DNA]</scope>
    <source>
        <strain evidence="7 8">LimPoW16</strain>
    </source>
</reference>
<evidence type="ECO:0000256" key="6">
    <source>
        <dbReference type="SAM" id="MobiDB-lite"/>
    </source>
</evidence>
<dbReference type="InterPro" id="IPR003772">
    <property type="entry name" value="YceD"/>
</dbReference>
<sequence>MNRNQVLPQVELSSDPSALRKVDFCAPQSYKGEGFLEITALPRLAEEASAIESGDGFQWQVDTHFLDSPGSEHRQILHLGLKGCIRVVCQRCLQDCQLDVSEVRQFVMVANEDEADAYPMEDDQQEPLVASQHFDLLELIEDEILLSLPLIPKHPEGACEAHSSSFGSPDEASDQTEKPQTPFNILKNIKKNSLKE</sequence>
<dbReference type="Pfam" id="PF02620">
    <property type="entry name" value="YceD"/>
    <property type="match status" value="1"/>
</dbReference>
<evidence type="ECO:0000256" key="1">
    <source>
        <dbReference type="ARBA" id="ARBA00002868"/>
    </source>
</evidence>
<comment type="similarity">
    <text evidence="2">Belongs to the DUF177 domain family.</text>
</comment>
<dbReference type="GO" id="GO:0042254">
    <property type="term" value="P:ribosome biogenesis"/>
    <property type="evidence" value="ECO:0007669"/>
    <property type="project" value="UniProtKB-KW"/>
</dbReference>
<accession>A0A6M9PJH1</accession>
<gene>
    <name evidence="7" type="ORF">DCO16_08285</name>
</gene>
<name>A0A6M9PJH1_9BURK</name>
<keyword evidence="4" id="KW-0690">Ribosome biogenesis</keyword>
<dbReference type="InterPro" id="IPR039255">
    <property type="entry name" value="YceD_bac"/>
</dbReference>
<dbReference type="RefSeq" id="WP_173943206.1">
    <property type="nucleotide sequence ID" value="NZ_CBCSCD010000001.1"/>
</dbReference>
<dbReference type="GO" id="GO:0005829">
    <property type="term" value="C:cytosol"/>
    <property type="evidence" value="ECO:0007669"/>
    <property type="project" value="TreeGrafter"/>
</dbReference>
<dbReference type="KEGG" id="pani:DCO16_08285"/>
<feature type="region of interest" description="Disordered" evidence="6">
    <location>
        <begin position="157"/>
        <end position="196"/>
    </location>
</feature>
<dbReference type="AlphaFoldDB" id="A0A6M9PJH1"/>
<keyword evidence="8" id="KW-1185">Reference proteome</keyword>
<proteinExistence type="inferred from homology"/>
<evidence type="ECO:0000256" key="4">
    <source>
        <dbReference type="ARBA" id="ARBA00022517"/>
    </source>
</evidence>
<evidence type="ECO:0000256" key="5">
    <source>
        <dbReference type="ARBA" id="ARBA00031841"/>
    </source>
</evidence>
<comment type="function">
    <text evidence="1">Plays a role in synthesis, processing and/or stability of 23S rRNA.</text>
</comment>
<dbReference type="PANTHER" id="PTHR38099:SF1">
    <property type="entry name" value="LARGE RIBOSOMAL RNA SUBUNIT ACCUMULATION PROTEIN YCED"/>
    <property type="match status" value="1"/>
</dbReference>
<evidence type="ECO:0000256" key="2">
    <source>
        <dbReference type="ARBA" id="ARBA00010740"/>
    </source>
</evidence>
<protein>
    <recommendedName>
        <fullName evidence="3">Large ribosomal RNA subunit accumulation protein YceD</fullName>
    </recommendedName>
    <alternativeName>
        <fullName evidence="5">23S rRNA accumulation protein YceD</fullName>
    </alternativeName>
</protein>
<evidence type="ECO:0000256" key="3">
    <source>
        <dbReference type="ARBA" id="ARBA00015716"/>
    </source>
</evidence>
<organism evidence="7 8">
    <name type="scientific">Polynucleobacter antarcticus</name>
    <dbReference type="NCBI Taxonomy" id="1743162"/>
    <lineage>
        <taxon>Bacteria</taxon>
        <taxon>Pseudomonadati</taxon>
        <taxon>Pseudomonadota</taxon>
        <taxon>Betaproteobacteria</taxon>
        <taxon>Burkholderiales</taxon>
        <taxon>Burkholderiaceae</taxon>
        <taxon>Polynucleobacter</taxon>
    </lineage>
</organism>